<evidence type="ECO:0000313" key="1">
    <source>
        <dbReference type="EMBL" id="KIK06113.1"/>
    </source>
</evidence>
<accession>A0A0C9YD51</accession>
<organism evidence="1 2">
    <name type="scientific">Laccaria amethystina LaAM-08-1</name>
    <dbReference type="NCBI Taxonomy" id="1095629"/>
    <lineage>
        <taxon>Eukaryota</taxon>
        <taxon>Fungi</taxon>
        <taxon>Dikarya</taxon>
        <taxon>Basidiomycota</taxon>
        <taxon>Agaricomycotina</taxon>
        <taxon>Agaricomycetes</taxon>
        <taxon>Agaricomycetidae</taxon>
        <taxon>Agaricales</taxon>
        <taxon>Agaricineae</taxon>
        <taxon>Hydnangiaceae</taxon>
        <taxon>Laccaria</taxon>
    </lineage>
</organism>
<reference evidence="2" key="2">
    <citation type="submission" date="2015-01" db="EMBL/GenBank/DDBJ databases">
        <title>Evolutionary Origins and Diversification of the Mycorrhizal Mutualists.</title>
        <authorList>
            <consortium name="DOE Joint Genome Institute"/>
            <consortium name="Mycorrhizal Genomics Consortium"/>
            <person name="Kohler A."/>
            <person name="Kuo A."/>
            <person name="Nagy L.G."/>
            <person name="Floudas D."/>
            <person name="Copeland A."/>
            <person name="Barry K.W."/>
            <person name="Cichocki N."/>
            <person name="Veneault-Fourrey C."/>
            <person name="LaButti K."/>
            <person name="Lindquist E.A."/>
            <person name="Lipzen A."/>
            <person name="Lundell T."/>
            <person name="Morin E."/>
            <person name="Murat C."/>
            <person name="Riley R."/>
            <person name="Ohm R."/>
            <person name="Sun H."/>
            <person name="Tunlid A."/>
            <person name="Henrissat B."/>
            <person name="Grigoriev I.V."/>
            <person name="Hibbett D.S."/>
            <person name="Martin F."/>
        </authorList>
    </citation>
    <scope>NUCLEOTIDE SEQUENCE [LARGE SCALE GENOMIC DNA]</scope>
    <source>
        <strain evidence="2">LaAM-08-1</strain>
    </source>
</reference>
<gene>
    <name evidence="1" type="ORF">K443DRAFT_309274</name>
</gene>
<name>A0A0C9YD51_9AGAR</name>
<evidence type="ECO:0000313" key="2">
    <source>
        <dbReference type="Proteomes" id="UP000054477"/>
    </source>
</evidence>
<reference evidence="1 2" key="1">
    <citation type="submission" date="2014-04" db="EMBL/GenBank/DDBJ databases">
        <authorList>
            <consortium name="DOE Joint Genome Institute"/>
            <person name="Kuo A."/>
            <person name="Kohler A."/>
            <person name="Nagy L.G."/>
            <person name="Floudas D."/>
            <person name="Copeland A."/>
            <person name="Barry K.W."/>
            <person name="Cichocki N."/>
            <person name="Veneault-Fourrey C."/>
            <person name="LaButti K."/>
            <person name="Lindquist E.A."/>
            <person name="Lipzen A."/>
            <person name="Lundell T."/>
            <person name="Morin E."/>
            <person name="Murat C."/>
            <person name="Sun H."/>
            <person name="Tunlid A."/>
            <person name="Henrissat B."/>
            <person name="Grigoriev I.V."/>
            <person name="Hibbett D.S."/>
            <person name="Martin F."/>
            <person name="Nordberg H.P."/>
            <person name="Cantor M.N."/>
            <person name="Hua S.X."/>
        </authorList>
    </citation>
    <scope>NUCLEOTIDE SEQUENCE [LARGE SCALE GENOMIC DNA]</scope>
    <source>
        <strain evidence="1 2">LaAM-08-1</strain>
    </source>
</reference>
<dbReference type="Proteomes" id="UP000054477">
    <property type="component" value="Unassembled WGS sequence"/>
</dbReference>
<dbReference type="AlphaFoldDB" id="A0A0C9YD51"/>
<keyword evidence="2" id="KW-1185">Reference proteome</keyword>
<dbReference type="EMBL" id="KN838555">
    <property type="protein sequence ID" value="KIK06113.1"/>
    <property type="molecule type" value="Genomic_DNA"/>
</dbReference>
<proteinExistence type="predicted"/>
<sequence>MHAFQGDFQSSRRQSEFIRTDQRVCYRQSQRQTRLNASFVLTEEVVDSMAYERCDGIWAASIECAWDVGGQSEYIEPYFWWYYGRTMRPKSLFRQRAGRRDSI</sequence>
<protein>
    <submittedName>
        <fullName evidence="1">Uncharacterized protein</fullName>
    </submittedName>
</protein>
<dbReference type="HOGENOM" id="CLU_2264184_0_0_1"/>